<dbReference type="AlphaFoldDB" id="A0A927CEU6"/>
<dbReference type="Proteomes" id="UP000639396">
    <property type="component" value="Unassembled WGS sequence"/>
</dbReference>
<organism evidence="1 2">
    <name type="scientific">Paenibacillus oceani</name>
    <dbReference type="NCBI Taxonomy" id="2772510"/>
    <lineage>
        <taxon>Bacteria</taxon>
        <taxon>Bacillati</taxon>
        <taxon>Bacillota</taxon>
        <taxon>Bacilli</taxon>
        <taxon>Bacillales</taxon>
        <taxon>Paenibacillaceae</taxon>
        <taxon>Paenibacillus</taxon>
    </lineage>
</organism>
<comment type="caution">
    <text evidence="1">The sequence shown here is derived from an EMBL/GenBank/DDBJ whole genome shotgun (WGS) entry which is preliminary data.</text>
</comment>
<name>A0A927CEU6_9BACL</name>
<evidence type="ECO:0008006" key="3">
    <source>
        <dbReference type="Google" id="ProtNLM"/>
    </source>
</evidence>
<dbReference type="NCBIfam" id="NF047773">
    <property type="entry name" value="phas_rel_Lepto"/>
    <property type="match status" value="1"/>
</dbReference>
<proteinExistence type="predicted"/>
<dbReference type="EMBL" id="JACXJA010000040">
    <property type="protein sequence ID" value="MBD2865297.1"/>
    <property type="molecule type" value="Genomic_DNA"/>
</dbReference>
<sequence>MREMLNKAVSLGFGLAAASKEQIEKLAEEWVKKGELSRAESKEFVEELVKKGEEARDKADSMIRDRVQSMLGEDRYATKEELERLERRLDALELKLS</sequence>
<evidence type="ECO:0000313" key="1">
    <source>
        <dbReference type="EMBL" id="MBD2865297.1"/>
    </source>
</evidence>
<gene>
    <name evidence="1" type="ORF">IDH45_25265</name>
</gene>
<evidence type="ECO:0000313" key="2">
    <source>
        <dbReference type="Proteomes" id="UP000639396"/>
    </source>
</evidence>
<protein>
    <recommendedName>
        <fullName evidence="3">ATP synthase subunit B</fullName>
    </recommendedName>
</protein>
<dbReference type="RefSeq" id="WP_190930918.1">
    <property type="nucleotide sequence ID" value="NZ_JACXJA010000040.1"/>
</dbReference>
<accession>A0A927CEU6</accession>
<keyword evidence="2" id="KW-1185">Reference proteome</keyword>
<reference evidence="1" key="1">
    <citation type="submission" date="2020-09" db="EMBL/GenBank/DDBJ databases">
        <title>A novel bacterium of genus Paenibacillus, isolated from South China Sea.</title>
        <authorList>
            <person name="Huang H."/>
            <person name="Mo K."/>
            <person name="Hu Y."/>
        </authorList>
    </citation>
    <scope>NUCLEOTIDE SEQUENCE</scope>
    <source>
        <strain evidence="1">IB182363</strain>
    </source>
</reference>